<evidence type="ECO:0000256" key="1">
    <source>
        <dbReference type="SAM" id="MobiDB-lite"/>
    </source>
</evidence>
<keyword evidence="4" id="KW-1185">Reference proteome</keyword>
<accession>A0A2I0KA25</accession>
<evidence type="ECO:0000313" key="3">
    <source>
        <dbReference type="EMBL" id="PKI65391.1"/>
    </source>
</evidence>
<dbReference type="Proteomes" id="UP000233551">
    <property type="component" value="Unassembled WGS sequence"/>
</dbReference>
<evidence type="ECO:0000313" key="4">
    <source>
        <dbReference type="Proteomes" id="UP000233551"/>
    </source>
</evidence>
<proteinExistence type="predicted"/>
<gene>
    <name evidence="3" type="ORF">CRG98_014207</name>
</gene>
<feature type="region of interest" description="Disordered" evidence="1">
    <location>
        <begin position="1"/>
        <end position="22"/>
    </location>
</feature>
<comment type="caution">
    <text evidence="3">The sequence shown here is derived from an EMBL/GenBank/DDBJ whole genome shotgun (WGS) entry which is preliminary data.</text>
</comment>
<reference evidence="3 4" key="1">
    <citation type="submission" date="2017-11" db="EMBL/GenBank/DDBJ databases">
        <title>De-novo sequencing of pomegranate (Punica granatum L.) genome.</title>
        <authorList>
            <person name="Akparov Z."/>
            <person name="Amiraslanov A."/>
            <person name="Hajiyeva S."/>
            <person name="Abbasov M."/>
            <person name="Kaur K."/>
            <person name="Hamwieh A."/>
            <person name="Solovyev V."/>
            <person name="Salamov A."/>
            <person name="Braich B."/>
            <person name="Kosarev P."/>
            <person name="Mahmoud A."/>
            <person name="Hajiyev E."/>
            <person name="Babayeva S."/>
            <person name="Izzatullayeva V."/>
            <person name="Mammadov A."/>
            <person name="Mammadov A."/>
            <person name="Sharifova S."/>
            <person name="Ojaghi J."/>
            <person name="Eynullazada K."/>
            <person name="Bayramov B."/>
            <person name="Abdulazimova A."/>
            <person name="Shahmuradov I."/>
        </authorList>
    </citation>
    <scope>NUCLEOTIDE SEQUENCE [LARGE SCALE GENOMIC DNA]</scope>
    <source>
        <strain evidence="4">cv. AG2017</strain>
        <tissue evidence="3">Leaf</tissue>
    </source>
</reference>
<sequence>MKRGEVEVVAENSRDHGGAKSTFGRKEEMGWMERGESQTKRPILPNGTPTLLGIFFRSFEPQLPPRLLHPRLPLDVFPLFLPYFLGSQVPSISSWASLLRGLLTQAFQPVPLITGLLHPRLLKTTESTSSLSGVGIMFPTLKARLEAKKAAQTQVGLQGVSAQPKRVRSSPPLTRFKSKTNSSALIRLDFVFIAFLTYLVFLASTMLSAPV</sequence>
<keyword evidence="2" id="KW-1133">Transmembrane helix</keyword>
<feature type="transmembrane region" description="Helical" evidence="2">
    <location>
        <begin position="185"/>
        <end position="207"/>
    </location>
</feature>
<protein>
    <submittedName>
        <fullName evidence="3">Uncharacterized protein</fullName>
    </submittedName>
</protein>
<keyword evidence="2" id="KW-0472">Membrane</keyword>
<keyword evidence="2" id="KW-0812">Transmembrane</keyword>
<dbReference type="AlphaFoldDB" id="A0A2I0KA25"/>
<organism evidence="3 4">
    <name type="scientific">Punica granatum</name>
    <name type="common">Pomegranate</name>
    <dbReference type="NCBI Taxonomy" id="22663"/>
    <lineage>
        <taxon>Eukaryota</taxon>
        <taxon>Viridiplantae</taxon>
        <taxon>Streptophyta</taxon>
        <taxon>Embryophyta</taxon>
        <taxon>Tracheophyta</taxon>
        <taxon>Spermatophyta</taxon>
        <taxon>Magnoliopsida</taxon>
        <taxon>eudicotyledons</taxon>
        <taxon>Gunneridae</taxon>
        <taxon>Pentapetalae</taxon>
        <taxon>rosids</taxon>
        <taxon>malvids</taxon>
        <taxon>Myrtales</taxon>
        <taxon>Lythraceae</taxon>
        <taxon>Punica</taxon>
    </lineage>
</organism>
<name>A0A2I0KA25_PUNGR</name>
<evidence type="ECO:0000256" key="2">
    <source>
        <dbReference type="SAM" id="Phobius"/>
    </source>
</evidence>
<dbReference type="EMBL" id="PGOL01000754">
    <property type="protein sequence ID" value="PKI65391.1"/>
    <property type="molecule type" value="Genomic_DNA"/>
</dbReference>